<gene>
    <name evidence="1" type="ORF">HJG63_020624</name>
</gene>
<organism evidence="1 2">
    <name type="scientific">Rousettus aegyptiacus</name>
    <name type="common">Egyptian fruit bat</name>
    <name type="synonym">Pteropus aegyptiacus</name>
    <dbReference type="NCBI Taxonomy" id="9407"/>
    <lineage>
        <taxon>Eukaryota</taxon>
        <taxon>Metazoa</taxon>
        <taxon>Chordata</taxon>
        <taxon>Craniata</taxon>
        <taxon>Vertebrata</taxon>
        <taxon>Euteleostomi</taxon>
        <taxon>Mammalia</taxon>
        <taxon>Eutheria</taxon>
        <taxon>Laurasiatheria</taxon>
        <taxon>Chiroptera</taxon>
        <taxon>Yinpterochiroptera</taxon>
        <taxon>Pteropodoidea</taxon>
        <taxon>Pteropodidae</taxon>
        <taxon>Rousettinae</taxon>
        <taxon>Rousettus</taxon>
    </lineage>
</organism>
<comment type="caution">
    <text evidence="1">The sequence shown here is derived from an EMBL/GenBank/DDBJ whole genome shotgun (WGS) entry which is preliminary data.</text>
</comment>
<dbReference type="AlphaFoldDB" id="A0A7J8IV06"/>
<accession>A0A7J8IV06</accession>
<dbReference type="EMBL" id="JACASE010000003">
    <property type="protein sequence ID" value="KAF6488433.1"/>
    <property type="molecule type" value="Genomic_DNA"/>
</dbReference>
<proteinExistence type="predicted"/>
<dbReference type="Proteomes" id="UP000593571">
    <property type="component" value="Unassembled WGS sequence"/>
</dbReference>
<evidence type="ECO:0000313" key="2">
    <source>
        <dbReference type="Proteomes" id="UP000593571"/>
    </source>
</evidence>
<keyword evidence="2" id="KW-1185">Reference proteome</keyword>
<sequence>MLIYPGPERRARRRFQRRLTPFSSVLPFHICNEVMIPVCDITLQTAEQPACTDCSHWLSLLGGGGLRRGSKCGLSAGGAGRPPTRQPVLRESWWAELLLELRVLASEWEGKDPCLLRCPGHYCSHLAESTAQAGPDAPNASAAAPIDRRDFRKCK</sequence>
<protein>
    <submittedName>
        <fullName evidence="1">WD repeat domain 5</fullName>
    </submittedName>
</protein>
<evidence type="ECO:0000313" key="1">
    <source>
        <dbReference type="EMBL" id="KAF6488433.1"/>
    </source>
</evidence>
<reference evidence="1 2" key="1">
    <citation type="journal article" date="2020" name="Nature">
        <title>Six reference-quality genomes reveal evolution of bat adaptations.</title>
        <authorList>
            <person name="Jebb D."/>
            <person name="Huang Z."/>
            <person name="Pippel M."/>
            <person name="Hughes G.M."/>
            <person name="Lavrichenko K."/>
            <person name="Devanna P."/>
            <person name="Winkler S."/>
            <person name="Jermiin L.S."/>
            <person name="Skirmuntt E.C."/>
            <person name="Katzourakis A."/>
            <person name="Burkitt-Gray L."/>
            <person name="Ray D.A."/>
            <person name="Sullivan K.A.M."/>
            <person name="Roscito J.G."/>
            <person name="Kirilenko B.M."/>
            <person name="Davalos L.M."/>
            <person name="Corthals A.P."/>
            <person name="Power M.L."/>
            <person name="Jones G."/>
            <person name="Ransome R.D."/>
            <person name="Dechmann D.K.N."/>
            <person name="Locatelli A.G."/>
            <person name="Puechmaille S.J."/>
            <person name="Fedrigo O."/>
            <person name="Jarvis E.D."/>
            <person name="Hiller M."/>
            <person name="Vernes S.C."/>
            <person name="Myers E.W."/>
            <person name="Teeling E.C."/>
        </authorList>
    </citation>
    <scope>NUCLEOTIDE SEQUENCE [LARGE SCALE GENOMIC DNA]</scope>
    <source>
        <strain evidence="1">MRouAeg1</strain>
        <tissue evidence="1">Muscle</tissue>
    </source>
</reference>
<name>A0A7J8IV06_ROUAE</name>